<name>A0A1H9IAH6_9BACT</name>
<dbReference type="Proteomes" id="UP000199021">
    <property type="component" value="Unassembled WGS sequence"/>
</dbReference>
<reference evidence="2" key="1">
    <citation type="submission" date="2016-10" db="EMBL/GenBank/DDBJ databases">
        <authorList>
            <person name="Varghese N."/>
            <person name="Submissions S."/>
        </authorList>
    </citation>
    <scope>NUCLEOTIDE SEQUENCE [LARGE SCALE GENOMIC DNA]</scope>
    <source>
        <strain evidence="2">DSM 24740</strain>
    </source>
</reference>
<dbReference type="RefSeq" id="WP_090169455.1">
    <property type="nucleotide sequence ID" value="NZ_FOFB01000014.1"/>
</dbReference>
<dbReference type="InParanoid" id="A0A1H9IAH6"/>
<dbReference type="OrthoDB" id="1490278at2"/>
<sequence length="389" mass="43602">MLPTRQIIWYSLLIIIGALTQVPCWGQELRTNADGEKIIVYADGSARYFNDLSLIDAQQKDSAGAAYPIVSVSIEPLSGGVDPTVADLKRIAERKLQIAREAETLARTRATAAINNRIKLERDLANARAAQRTNEAQTLQRRLQLARQVENNSLIERTAAEQRAAAANIIVTEGRYVDAYNEARREERLGPEITKPGNRTERSLGILLPAEPVFSGYGPAAGRLPIEEAPPCGLQPAPSPNAPTPVSYPSLFFTYTDENLRPFLDGKEYLRCTAWTSRDQRGDRFLELKLTFANPNAITSYGYLAQNSSLSLHLLNGRHISLQAVRETVGIIDHARREVNYTVRYRLPRGGAQELRNQAIDYVRIFWSSGYEEYQVFQVDALRQLMRCL</sequence>
<protein>
    <submittedName>
        <fullName evidence="1">Uncharacterized protein</fullName>
    </submittedName>
</protein>
<gene>
    <name evidence="1" type="ORF">SAMN05444359_114113</name>
</gene>
<accession>A0A1H9IAH6</accession>
<dbReference type="EMBL" id="FOFB01000014">
    <property type="protein sequence ID" value="SEQ71569.1"/>
    <property type="molecule type" value="Genomic_DNA"/>
</dbReference>
<evidence type="ECO:0000313" key="1">
    <source>
        <dbReference type="EMBL" id="SEQ71569.1"/>
    </source>
</evidence>
<organism evidence="1 2">
    <name type="scientific">Neolewinella agarilytica</name>
    <dbReference type="NCBI Taxonomy" id="478744"/>
    <lineage>
        <taxon>Bacteria</taxon>
        <taxon>Pseudomonadati</taxon>
        <taxon>Bacteroidota</taxon>
        <taxon>Saprospiria</taxon>
        <taxon>Saprospirales</taxon>
        <taxon>Lewinellaceae</taxon>
        <taxon>Neolewinella</taxon>
    </lineage>
</organism>
<evidence type="ECO:0000313" key="2">
    <source>
        <dbReference type="Proteomes" id="UP000199021"/>
    </source>
</evidence>
<keyword evidence="2" id="KW-1185">Reference proteome</keyword>
<dbReference type="STRING" id="478744.SAMN05444359_114113"/>
<proteinExistence type="predicted"/>
<dbReference type="AlphaFoldDB" id="A0A1H9IAH6"/>